<gene>
    <name evidence="1" type="ORF">B8V81_2332</name>
</gene>
<accession>A0A2N5N0P0</accession>
<comment type="caution">
    <text evidence="1">The sequence shown here is derived from an EMBL/GenBank/DDBJ whole genome shotgun (WGS) entry which is preliminary data.</text>
</comment>
<protein>
    <submittedName>
        <fullName evidence="1">Uncharacterized protein</fullName>
    </submittedName>
</protein>
<dbReference type="AlphaFoldDB" id="A0A2N5N0P0"/>
<evidence type="ECO:0000313" key="2">
    <source>
        <dbReference type="Proteomes" id="UP000234789"/>
    </source>
</evidence>
<proteinExistence type="predicted"/>
<reference evidence="1 2" key="1">
    <citation type="submission" date="2017-05" db="EMBL/GenBank/DDBJ databases">
        <title>Functional genome analysis of Paenibacillus pasadenensis strain R16: insights on endophytic life style and antifungal activity.</title>
        <authorList>
            <person name="Passera A."/>
            <person name="Marcolungo L."/>
            <person name="Casati P."/>
            <person name="Brasca M."/>
            <person name="Quaglino F."/>
            <person name="Delledonne M."/>
        </authorList>
    </citation>
    <scope>NUCLEOTIDE SEQUENCE [LARGE SCALE GENOMIC DNA]</scope>
    <source>
        <strain evidence="1 2">R16</strain>
    </source>
</reference>
<evidence type="ECO:0000313" key="1">
    <source>
        <dbReference type="EMBL" id="PLT43901.1"/>
    </source>
</evidence>
<sequence>MAELHSGTSFTESFIDKRTVKEHRIRFPLTLSTLIFTI</sequence>
<dbReference type="EMBL" id="NFEZ01000004">
    <property type="protein sequence ID" value="PLT43901.1"/>
    <property type="molecule type" value="Genomic_DNA"/>
</dbReference>
<dbReference type="Proteomes" id="UP000234789">
    <property type="component" value="Unassembled WGS sequence"/>
</dbReference>
<organism evidence="1 2">
    <name type="scientific">Paenibacillus pasadenensis</name>
    <dbReference type="NCBI Taxonomy" id="217090"/>
    <lineage>
        <taxon>Bacteria</taxon>
        <taxon>Bacillati</taxon>
        <taxon>Bacillota</taxon>
        <taxon>Bacilli</taxon>
        <taxon>Bacillales</taxon>
        <taxon>Paenibacillaceae</taxon>
        <taxon>Paenibacillus</taxon>
    </lineage>
</organism>
<keyword evidence="2" id="KW-1185">Reference proteome</keyword>
<name>A0A2N5N0P0_9BACL</name>